<protein>
    <submittedName>
        <fullName evidence="2">Uncharacterized protein</fullName>
    </submittedName>
</protein>
<evidence type="ECO:0000256" key="1">
    <source>
        <dbReference type="SAM" id="MobiDB-lite"/>
    </source>
</evidence>
<proteinExistence type="predicted"/>
<dbReference type="EMBL" id="KV722581">
    <property type="protein sequence ID" value="OCH85480.1"/>
    <property type="molecule type" value="Genomic_DNA"/>
</dbReference>
<feature type="region of interest" description="Disordered" evidence="1">
    <location>
        <begin position="124"/>
        <end position="145"/>
    </location>
</feature>
<name>A0A8E2DF14_9APHY</name>
<feature type="region of interest" description="Disordered" evidence="1">
    <location>
        <begin position="1"/>
        <end position="21"/>
    </location>
</feature>
<dbReference type="AlphaFoldDB" id="A0A8E2DF14"/>
<gene>
    <name evidence="2" type="ORF">OBBRIDRAFT_828897</name>
</gene>
<dbReference type="Proteomes" id="UP000250043">
    <property type="component" value="Unassembled WGS sequence"/>
</dbReference>
<organism evidence="2 3">
    <name type="scientific">Obba rivulosa</name>
    <dbReference type="NCBI Taxonomy" id="1052685"/>
    <lineage>
        <taxon>Eukaryota</taxon>
        <taxon>Fungi</taxon>
        <taxon>Dikarya</taxon>
        <taxon>Basidiomycota</taxon>
        <taxon>Agaricomycotina</taxon>
        <taxon>Agaricomycetes</taxon>
        <taxon>Polyporales</taxon>
        <taxon>Gelatoporiaceae</taxon>
        <taxon>Obba</taxon>
    </lineage>
</organism>
<evidence type="ECO:0000313" key="3">
    <source>
        <dbReference type="Proteomes" id="UP000250043"/>
    </source>
</evidence>
<keyword evidence="3" id="KW-1185">Reference proteome</keyword>
<sequence>MRGSLPGSGKKSVPSRPTGDRADKRRVCALAPYASYISVDVSFKILAEHRVVGRGRSRSLAILILLLQARASRRAAYARKKAEALMKHPILPRPNPSAISLPTELPHDLIECAFLSLHHAPSRYESQAPDQAPSPASDFGVHGESEVGRPAHCDVSKDRRCRARMCPQGRMDELREMGRAILSTTLEEWHNVQDPTWETELSCLGLFARRIYALWEDLHLLEEEDTPRTLLHLQELERILRLDAWVLQGLRLAWWVGDVASESHREVGDRGWQYKSPIDKS</sequence>
<accession>A0A8E2DF14</accession>
<evidence type="ECO:0000313" key="2">
    <source>
        <dbReference type="EMBL" id="OCH85480.1"/>
    </source>
</evidence>
<reference evidence="2 3" key="1">
    <citation type="submission" date="2016-07" db="EMBL/GenBank/DDBJ databases">
        <title>Draft genome of the white-rot fungus Obba rivulosa 3A-2.</title>
        <authorList>
            <consortium name="DOE Joint Genome Institute"/>
            <person name="Miettinen O."/>
            <person name="Riley R."/>
            <person name="Acob R."/>
            <person name="Barry K."/>
            <person name="Cullen D."/>
            <person name="De Vries R."/>
            <person name="Hainaut M."/>
            <person name="Hatakka A."/>
            <person name="Henrissat B."/>
            <person name="Hilden K."/>
            <person name="Kuo R."/>
            <person name="Labutti K."/>
            <person name="Lipzen A."/>
            <person name="Makela M.R."/>
            <person name="Sandor L."/>
            <person name="Spatafora J.W."/>
            <person name="Grigoriev I.V."/>
            <person name="Hibbett D.S."/>
        </authorList>
    </citation>
    <scope>NUCLEOTIDE SEQUENCE [LARGE SCALE GENOMIC DNA]</scope>
    <source>
        <strain evidence="2 3">3A-2</strain>
    </source>
</reference>